<reference evidence="2 3" key="1">
    <citation type="submission" date="2024-06" db="EMBL/GenBank/DDBJ databases">
        <title>The Natural Products Discovery Center: Release of the First 8490 Sequenced Strains for Exploring Actinobacteria Biosynthetic Diversity.</title>
        <authorList>
            <person name="Kalkreuter E."/>
            <person name="Kautsar S.A."/>
            <person name="Yang D."/>
            <person name="Bader C.D."/>
            <person name="Teijaro C.N."/>
            <person name="Fluegel L."/>
            <person name="Davis C.M."/>
            <person name="Simpson J.R."/>
            <person name="Lauterbach L."/>
            <person name="Steele A.D."/>
            <person name="Gui C."/>
            <person name="Meng S."/>
            <person name="Li G."/>
            <person name="Viehrig K."/>
            <person name="Ye F."/>
            <person name="Su P."/>
            <person name="Kiefer A.F."/>
            <person name="Nichols A."/>
            <person name="Cepeda A.J."/>
            <person name="Yan W."/>
            <person name="Fan B."/>
            <person name="Jiang Y."/>
            <person name="Adhikari A."/>
            <person name="Zheng C.-J."/>
            <person name="Schuster L."/>
            <person name="Cowan T.M."/>
            <person name="Smanski M.J."/>
            <person name="Chevrette M.G."/>
            <person name="De Carvalho L.P.S."/>
            <person name="Shen B."/>
        </authorList>
    </citation>
    <scope>NUCLEOTIDE SEQUENCE [LARGE SCALE GENOMIC DNA]</scope>
    <source>
        <strain evidence="2 3">NPDC046838</strain>
    </source>
</reference>
<name>A0ABV3BQ86_9ACTN</name>
<sequence length="136" mass="14190">MIKTSLRALAAVALLALPALSAAPAHSAPEPSRSLPCTNTAHVPVSDGFGRAKATVERRGGGCGNATVEIRLWSDVSFNPDKELGYNKQFFSVGSLDAAGACYNALVHVRGIYSEMYVNGEKVAESARAQLPGCVA</sequence>
<gene>
    <name evidence="2" type="ORF">ABZ921_21240</name>
</gene>
<feature type="chain" id="PRO_5046908187" description="Secreted protein" evidence="1">
    <location>
        <begin position="28"/>
        <end position="136"/>
    </location>
</feature>
<accession>A0ABV3BQ86</accession>
<organism evidence="2 3">
    <name type="scientific">Streptomyces atriruber</name>
    <dbReference type="NCBI Taxonomy" id="545121"/>
    <lineage>
        <taxon>Bacteria</taxon>
        <taxon>Bacillati</taxon>
        <taxon>Actinomycetota</taxon>
        <taxon>Actinomycetes</taxon>
        <taxon>Kitasatosporales</taxon>
        <taxon>Streptomycetaceae</taxon>
        <taxon>Streptomyces</taxon>
    </lineage>
</organism>
<protein>
    <recommendedName>
        <fullName evidence="4">Secreted protein</fullName>
    </recommendedName>
</protein>
<comment type="caution">
    <text evidence="2">The sequence shown here is derived from an EMBL/GenBank/DDBJ whole genome shotgun (WGS) entry which is preliminary data.</text>
</comment>
<dbReference type="EMBL" id="JBEYXV010000010">
    <property type="protein sequence ID" value="MEU6823164.1"/>
    <property type="molecule type" value="Genomic_DNA"/>
</dbReference>
<proteinExistence type="predicted"/>
<dbReference type="RefSeq" id="WP_359351275.1">
    <property type="nucleotide sequence ID" value="NZ_JBEYXV010000010.1"/>
</dbReference>
<evidence type="ECO:0000256" key="1">
    <source>
        <dbReference type="SAM" id="SignalP"/>
    </source>
</evidence>
<keyword evidence="1" id="KW-0732">Signal</keyword>
<keyword evidence="3" id="KW-1185">Reference proteome</keyword>
<evidence type="ECO:0000313" key="3">
    <source>
        <dbReference type="Proteomes" id="UP001551176"/>
    </source>
</evidence>
<evidence type="ECO:0000313" key="2">
    <source>
        <dbReference type="EMBL" id="MEU6823164.1"/>
    </source>
</evidence>
<feature type="signal peptide" evidence="1">
    <location>
        <begin position="1"/>
        <end position="27"/>
    </location>
</feature>
<dbReference type="Proteomes" id="UP001551176">
    <property type="component" value="Unassembled WGS sequence"/>
</dbReference>
<evidence type="ECO:0008006" key="4">
    <source>
        <dbReference type="Google" id="ProtNLM"/>
    </source>
</evidence>